<proteinExistence type="predicted"/>
<organism evidence="5 6">
    <name type="scientific">Rubroshorea leprosula</name>
    <dbReference type="NCBI Taxonomy" id="152421"/>
    <lineage>
        <taxon>Eukaryota</taxon>
        <taxon>Viridiplantae</taxon>
        <taxon>Streptophyta</taxon>
        <taxon>Embryophyta</taxon>
        <taxon>Tracheophyta</taxon>
        <taxon>Spermatophyta</taxon>
        <taxon>Magnoliopsida</taxon>
        <taxon>eudicotyledons</taxon>
        <taxon>Gunneridae</taxon>
        <taxon>Pentapetalae</taxon>
        <taxon>rosids</taxon>
        <taxon>malvids</taxon>
        <taxon>Malvales</taxon>
        <taxon>Dipterocarpaceae</taxon>
        <taxon>Rubroshorea</taxon>
    </lineage>
</organism>
<dbReference type="EMBL" id="BPVZ01000180">
    <property type="protein sequence ID" value="GKV44376.1"/>
    <property type="molecule type" value="Genomic_DNA"/>
</dbReference>
<dbReference type="InterPro" id="IPR044867">
    <property type="entry name" value="DEUBAD_dom"/>
</dbReference>
<evidence type="ECO:0000256" key="3">
    <source>
        <dbReference type="SAM" id="MobiDB-lite"/>
    </source>
</evidence>
<evidence type="ECO:0000313" key="6">
    <source>
        <dbReference type="Proteomes" id="UP001054252"/>
    </source>
</evidence>
<reference evidence="5 6" key="1">
    <citation type="journal article" date="2021" name="Commun. Biol.">
        <title>The genome of Shorea leprosula (Dipterocarpaceae) highlights the ecological relevance of drought in aseasonal tropical rainforests.</title>
        <authorList>
            <person name="Ng K.K.S."/>
            <person name="Kobayashi M.J."/>
            <person name="Fawcett J.A."/>
            <person name="Hatakeyama M."/>
            <person name="Paape T."/>
            <person name="Ng C.H."/>
            <person name="Ang C.C."/>
            <person name="Tnah L.H."/>
            <person name="Lee C.T."/>
            <person name="Nishiyama T."/>
            <person name="Sese J."/>
            <person name="O'Brien M.J."/>
            <person name="Copetti D."/>
            <person name="Mohd Noor M.I."/>
            <person name="Ong R.C."/>
            <person name="Putra M."/>
            <person name="Sireger I.Z."/>
            <person name="Indrioko S."/>
            <person name="Kosugi Y."/>
            <person name="Izuno A."/>
            <person name="Isagi Y."/>
            <person name="Lee S.L."/>
            <person name="Shimizu K.K."/>
        </authorList>
    </citation>
    <scope>NUCLEOTIDE SEQUENCE [LARGE SCALE GENOMIC DNA]</scope>
    <source>
        <strain evidence="5">214</strain>
    </source>
</reference>
<keyword evidence="6" id="KW-1185">Reference proteome</keyword>
<feature type="region of interest" description="Disordered" evidence="3">
    <location>
        <begin position="457"/>
        <end position="490"/>
    </location>
</feature>
<sequence>MAADQRRKLLNGATIAACTSSDQHKIKKKKLKSSQNDLIAKSHISLEWDGNHKKVVAKKEQVGISCRHLRPFIDSAPHYHSVLADVFTLPREIFELEDLTQVISYEAWKTQLSEKERNHLTQFLPKGTDREQILQTLLAGENFHFGNPFLQWSASLCSGHLHPDAVISHEQCLKADKKAYYSELHKYHDEIIGHLQKLKENWKSREDPETEISQNIWRSRKDPEKRTLSGVNESRLADTEQDASATSESCSWNAEEKACTSDNQNSSVVKGVESQKRKYKEGIIKDKHRASLITSDDVLNKEAKPRRGEKLQKPNIQQSDGVKYMSYIKISKKQHELVKSMKQSGKSIQSRSLNRVLGNLNSFHVQPYEVFMEEEKSKLHEHWLKLAIEDLPMAYANWRDVCLVKREIIKSLNQDLHDKLNAVLEDGMKSAEISQHQEENGVNSKVLDEERENLNCEFQDQNDNEQTESESYMQDSGESPPLPGSSHDQSCQQLSVNSSYLCSHMDLDSVKSHHISKLDASSSDASEYSGNLKAADVPVNQGVHLSPTEDVWPGHGALHSYHDSTAGCEYTAVSGLSLTHQQTNENQRSQLINLDSGLPEEDARKVLLHGQSDGGSFSSFPNQHRNELLQSLFKDERMLSYNHEQKPTGLDFQSPKNLFTGDSRFPGHFQEQLQPSLALEQGQKRQSEIYMQQNISPNIYTDGGRFVIPRQELLPSSNMADWTVNPVRMPAPYQQQLNSGDLFSQNWFPSEHQVRNGWSGSDGVSVSNQGIGSAASNSNADQSLFSVLSQCSQLRSGNPYGPMRTPEQFISAMPRNYGMVGGGNSAMSNNLPQVNHPLDYLGGRDAATPLMADDMGWMNLTHQNPGLHDPMGKPYLRSWNQ</sequence>
<protein>
    <recommendedName>
        <fullName evidence="4">DEUBAD domain-containing protein</fullName>
    </recommendedName>
</protein>
<dbReference type="Proteomes" id="UP001054252">
    <property type="component" value="Unassembled WGS sequence"/>
</dbReference>
<name>A0AAV5M3K9_9ROSI</name>
<gene>
    <name evidence="5" type="ORF">SLEP1_g51568</name>
</gene>
<dbReference type="InterPro" id="IPR024867">
    <property type="entry name" value="NFRKB"/>
</dbReference>
<dbReference type="GO" id="GO:0031011">
    <property type="term" value="C:Ino80 complex"/>
    <property type="evidence" value="ECO:0007669"/>
    <property type="project" value="InterPro"/>
</dbReference>
<keyword evidence="2" id="KW-0539">Nucleus</keyword>
<comment type="caution">
    <text evidence="5">The sequence shown here is derived from an EMBL/GenBank/DDBJ whole genome shotgun (WGS) entry which is preliminary data.</text>
</comment>
<evidence type="ECO:0000313" key="5">
    <source>
        <dbReference type="EMBL" id="GKV44376.1"/>
    </source>
</evidence>
<feature type="region of interest" description="Disordered" evidence="3">
    <location>
        <begin position="203"/>
        <end position="250"/>
    </location>
</feature>
<dbReference type="PANTHER" id="PTHR13052">
    <property type="entry name" value="NFRKB-RELATED"/>
    <property type="match status" value="1"/>
</dbReference>
<feature type="domain" description="DEUBAD" evidence="4">
    <location>
        <begin position="90"/>
        <end position="201"/>
    </location>
</feature>
<accession>A0AAV5M3K9</accession>
<dbReference type="PANTHER" id="PTHR13052:SF2">
    <property type="entry name" value="NUCLEAR FACTOR KAPPA-B-BINDING PROTEIN"/>
    <property type="match status" value="1"/>
</dbReference>
<evidence type="ECO:0000256" key="2">
    <source>
        <dbReference type="ARBA" id="ARBA00023242"/>
    </source>
</evidence>
<evidence type="ECO:0000259" key="4">
    <source>
        <dbReference type="PROSITE" id="PS51916"/>
    </source>
</evidence>
<dbReference type="CDD" id="cd21865">
    <property type="entry name" value="DEUBAD_NFRKB"/>
    <property type="match status" value="1"/>
</dbReference>
<comment type="subcellular location">
    <subcellularLocation>
        <location evidence="1">Nucleus</location>
    </subcellularLocation>
</comment>
<dbReference type="AlphaFoldDB" id="A0AAV5M3K9"/>
<evidence type="ECO:0000256" key="1">
    <source>
        <dbReference type="ARBA" id="ARBA00004123"/>
    </source>
</evidence>
<dbReference type="PROSITE" id="PS51916">
    <property type="entry name" value="DEUBAD"/>
    <property type="match status" value="1"/>
</dbReference>